<accession>A0A382JU42</accession>
<reference evidence="1" key="1">
    <citation type="submission" date="2018-05" db="EMBL/GenBank/DDBJ databases">
        <authorList>
            <person name="Lanie J.A."/>
            <person name="Ng W.-L."/>
            <person name="Kazmierczak K.M."/>
            <person name="Andrzejewski T.M."/>
            <person name="Davidsen T.M."/>
            <person name="Wayne K.J."/>
            <person name="Tettelin H."/>
            <person name="Glass J.I."/>
            <person name="Rusch D."/>
            <person name="Podicherti R."/>
            <person name="Tsui H.-C.T."/>
            <person name="Winkler M.E."/>
        </authorList>
    </citation>
    <scope>NUCLEOTIDE SEQUENCE</scope>
</reference>
<dbReference type="EMBL" id="UINC01076651">
    <property type="protein sequence ID" value="SVC16014.1"/>
    <property type="molecule type" value="Genomic_DNA"/>
</dbReference>
<proteinExistence type="predicted"/>
<protein>
    <submittedName>
        <fullName evidence="1">Uncharacterized protein</fullName>
    </submittedName>
</protein>
<evidence type="ECO:0000313" key="1">
    <source>
        <dbReference type="EMBL" id="SVC16014.1"/>
    </source>
</evidence>
<gene>
    <name evidence="1" type="ORF">METZ01_LOCUS268868</name>
</gene>
<feature type="non-terminal residue" evidence="1">
    <location>
        <position position="115"/>
    </location>
</feature>
<organism evidence="1">
    <name type="scientific">marine metagenome</name>
    <dbReference type="NCBI Taxonomy" id="408172"/>
    <lineage>
        <taxon>unclassified sequences</taxon>
        <taxon>metagenomes</taxon>
        <taxon>ecological metagenomes</taxon>
    </lineage>
</organism>
<dbReference type="AlphaFoldDB" id="A0A382JU42"/>
<name>A0A382JU42_9ZZZZ</name>
<sequence length="115" mass="12230">MMKISLLTILLITGVFAQELEVEGSLKVSGEIDASNQKITNVADPTLSTDAATAYYVDERTAGKGRIIALKCAWHIFNGNGQENTEIGSCEPSMCPDGWSDLATSNEVTAGYGNV</sequence>